<keyword evidence="5 10" id="KW-0276">Fatty acid metabolism</keyword>
<dbReference type="AlphaFoldDB" id="A0A8J5X886"/>
<dbReference type="Proteomes" id="UP000751190">
    <property type="component" value="Unassembled WGS sequence"/>
</dbReference>
<evidence type="ECO:0000256" key="6">
    <source>
        <dbReference type="ARBA" id="ARBA00022989"/>
    </source>
</evidence>
<keyword evidence="2 10" id="KW-0444">Lipid biosynthesis</keyword>
<reference evidence="11" key="1">
    <citation type="submission" date="2021-05" db="EMBL/GenBank/DDBJ databases">
        <title>The genome of the haptophyte Pavlova lutheri (Diacronema luteri, Pavlovales) - a model for lipid biosynthesis in eukaryotic algae.</title>
        <authorList>
            <person name="Hulatt C.J."/>
            <person name="Posewitz M.C."/>
        </authorList>
    </citation>
    <scope>NUCLEOTIDE SEQUENCE</scope>
    <source>
        <strain evidence="11">NIVA-4/92</strain>
    </source>
</reference>
<accession>A0A8J5X886</accession>
<feature type="transmembrane region" description="Helical" evidence="10">
    <location>
        <begin position="20"/>
        <end position="42"/>
    </location>
</feature>
<dbReference type="GO" id="GO:0042761">
    <property type="term" value="P:very long-chain fatty acid biosynthetic process"/>
    <property type="evidence" value="ECO:0007669"/>
    <property type="project" value="TreeGrafter"/>
</dbReference>
<proteinExistence type="inferred from homology"/>
<evidence type="ECO:0000256" key="7">
    <source>
        <dbReference type="ARBA" id="ARBA00023098"/>
    </source>
</evidence>
<evidence type="ECO:0000313" key="11">
    <source>
        <dbReference type="EMBL" id="KAG8459044.1"/>
    </source>
</evidence>
<keyword evidence="3 10" id="KW-0808">Transferase</keyword>
<dbReference type="OMA" id="GRWFIFM"/>
<sequence length="270" mass="29970">MASTWLAWHDAFDGRKAAVWFLAHVHVPVGAALSYCAMLALLPRLMAARKPLQLHALTLYWNLALTLFSGLGAAHTLPTLWRVLRERGFKYSFCADVFEIVGGDGRGPPYFWAAAFVISKQLEFGDTALLLLKKKRATFLHTFHHVSVALLTWFGFATHAPVAMWCGTMNYTVHALMYGYYSAMASPTCRPYARPLAGCVTLLQIAQMVVACAIHIGVVGWRLLGEPCWWDPPMLLCTLGAYVVYLVLFAQIFVTRYLLPANGRATGKAD</sequence>
<name>A0A8J5X886_DIALT</name>
<feature type="transmembrane region" description="Helical" evidence="10">
    <location>
        <begin position="139"/>
        <end position="156"/>
    </location>
</feature>
<dbReference type="GO" id="GO:0009922">
    <property type="term" value="F:fatty acid elongase activity"/>
    <property type="evidence" value="ECO:0007669"/>
    <property type="project" value="InterPro"/>
</dbReference>
<evidence type="ECO:0000256" key="2">
    <source>
        <dbReference type="ARBA" id="ARBA00022516"/>
    </source>
</evidence>
<evidence type="ECO:0000313" key="12">
    <source>
        <dbReference type="Proteomes" id="UP000751190"/>
    </source>
</evidence>
<evidence type="ECO:0000256" key="10">
    <source>
        <dbReference type="RuleBase" id="RU361115"/>
    </source>
</evidence>
<feature type="transmembrane region" description="Helical" evidence="10">
    <location>
        <begin position="239"/>
        <end position="259"/>
    </location>
</feature>
<dbReference type="Pfam" id="PF01151">
    <property type="entry name" value="ELO"/>
    <property type="match status" value="1"/>
</dbReference>
<comment type="subcellular location">
    <subcellularLocation>
        <location evidence="1">Membrane</location>
        <topology evidence="1">Multi-pass membrane protein</topology>
    </subcellularLocation>
</comment>
<keyword evidence="6 10" id="KW-1133">Transmembrane helix</keyword>
<evidence type="ECO:0000256" key="5">
    <source>
        <dbReference type="ARBA" id="ARBA00022832"/>
    </source>
</evidence>
<feature type="transmembrane region" description="Helical" evidence="10">
    <location>
        <begin position="110"/>
        <end position="132"/>
    </location>
</feature>
<gene>
    <name evidence="11" type="ORF">KFE25_006589</name>
</gene>
<evidence type="ECO:0000256" key="4">
    <source>
        <dbReference type="ARBA" id="ARBA00022692"/>
    </source>
</evidence>
<keyword evidence="7 10" id="KW-0443">Lipid metabolism</keyword>
<dbReference type="GO" id="GO:0034625">
    <property type="term" value="P:fatty acid elongation, monounsaturated fatty acid"/>
    <property type="evidence" value="ECO:0007669"/>
    <property type="project" value="TreeGrafter"/>
</dbReference>
<organism evidence="11 12">
    <name type="scientific">Diacronema lutheri</name>
    <name type="common">Unicellular marine alga</name>
    <name type="synonym">Monochrysis lutheri</name>
    <dbReference type="NCBI Taxonomy" id="2081491"/>
    <lineage>
        <taxon>Eukaryota</taxon>
        <taxon>Haptista</taxon>
        <taxon>Haptophyta</taxon>
        <taxon>Pavlovophyceae</taxon>
        <taxon>Pavlovales</taxon>
        <taxon>Pavlovaceae</taxon>
        <taxon>Diacronema</taxon>
    </lineage>
</organism>
<comment type="similarity">
    <text evidence="10">Belongs to the ELO family.</text>
</comment>
<comment type="catalytic activity">
    <reaction evidence="10">
        <text>an acyl-CoA + malonyl-CoA + H(+) = a 3-oxoacyl-CoA + CO2 + CoA</text>
        <dbReference type="Rhea" id="RHEA:50252"/>
        <dbReference type="ChEBI" id="CHEBI:15378"/>
        <dbReference type="ChEBI" id="CHEBI:16526"/>
        <dbReference type="ChEBI" id="CHEBI:57287"/>
        <dbReference type="ChEBI" id="CHEBI:57384"/>
        <dbReference type="ChEBI" id="CHEBI:58342"/>
        <dbReference type="ChEBI" id="CHEBI:90726"/>
    </reaction>
    <physiologicalReaction direction="left-to-right" evidence="10">
        <dbReference type="Rhea" id="RHEA:50253"/>
    </physiologicalReaction>
</comment>
<dbReference type="GO" id="GO:0034626">
    <property type="term" value="P:fatty acid elongation, polyunsaturated fatty acid"/>
    <property type="evidence" value="ECO:0007669"/>
    <property type="project" value="TreeGrafter"/>
</dbReference>
<evidence type="ECO:0000256" key="3">
    <source>
        <dbReference type="ARBA" id="ARBA00022679"/>
    </source>
</evidence>
<feature type="transmembrane region" description="Helical" evidence="10">
    <location>
        <begin position="162"/>
        <end position="183"/>
    </location>
</feature>
<keyword evidence="8 10" id="KW-0472">Membrane</keyword>
<dbReference type="OrthoDB" id="10259681at2759"/>
<keyword evidence="9 10" id="KW-0275">Fatty acid biosynthesis</keyword>
<evidence type="ECO:0000256" key="1">
    <source>
        <dbReference type="ARBA" id="ARBA00004141"/>
    </source>
</evidence>
<evidence type="ECO:0000256" key="9">
    <source>
        <dbReference type="ARBA" id="ARBA00023160"/>
    </source>
</evidence>
<dbReference type="PANTHER" id="PTHR11157">
    <property type="entry name" value="FATTY ACID ACYL TRANSFERASE-RELATED"/>
    <property type="match status" value="1"/>
</dbReference>
<dbReference type="EC" id="2.3.1.-" evidence="10"/>
<protein>
    <recommendedName>
        <fullName evidence="10">Elongation of fatty acids protein</fullName>
        <ecNumber evidence="10">2.3.1.-</ecNumber>
    </recommendedName>
</protein>
<dbReference type="EMBL" id="JAGTXO010000045">
    <property type="protein sequence ID" value="KAG8459044.1"/>
    <property type="molecule type" value="Genomic_DNA"/>
</dbReference>
<evidence type="ECO:0000256" key="8">
    <source>
        <dbReference type="ARBA" id="ARBA00023136"/>
    </source>
</evidence>
<dbReference type="InterPro" id="IPR002076">
    <property type="entry name" value="ELO_fam"/>
</dbReference>
<dbReference type="GO" id="GO:0019367">
    <property type="term" value="P:fatty acid elongation, saturated fatty acid"/>
    <property type="evidence" value="ECO:0007669"/>
    <property type="project" value="TreeGrafter"/>
</dbReference>
<dbReference type="GO" id="GO:0005789">
    <property type="term" value="C:endoplasmic reticulum membrane"/>
    <property type="evidence" value="ECO:0007669"/>
    <property type="project" value="TreeGrafter"/>
</dbReference>
<dbReference type="PANTHER" id="PTHR11157:SF17">
    <property type="entry name" value="ELONGATION OF VERY LONG CHAIN FATTY ACIDS PROTEIN 6"/>
    <property type="match status" value="1"/>
</dbReference>
<comment type="caution">
    <text evidence="11">The sequence shown here is derived from an EMBL/GenBank/DDBJ whole genome shotgun (WGS) entry which is preliminary data.</text>
</comment>
<keyword evidence="4 10" id="KW-0812">Transmembrane</keyword>
<keyword evidence="12" id="KW-1185">Reference proteome</keyword>
<feature type="transmembrane region" description="Helical" evidence="10">
    <location>
        <begin position="195"/>
        <end position="219"/>
    </location>
</feature>
<feature type="transmembrane region" description="Helical" evidence="10">
    <location>
        <begin position="54"/>
        <end position="74"/>
    </location>
</feature>
<dbReference type="GO" id="GO:0030148">
    <property type="term" value="P:sphingolipid biosynthetic process"/>
    <property type="evidence" value="ECO:0007669"/>
    <property type="project" value="TreeGrafter"/>
</dbReference>